<comment type="caution">
    <text evidence="2">The sequence shown here is derived from an EMBL/GenBank/DDBJ whole genome shotgun (WGS) entry which is preliminary data.</text>
</comment>
<keyword evidence="1" id="KW-0472">Membrane</keyword>
<feature type="transmembrane region" description="Helical" evidence="1">
    <location>
        <begin position="28"/>
        <end position="51"/>
    </location>
</feature>
<accession>A0AA90ASE2</accession>
<sequence length="239" mass="25359">MPSIITHAAVPLALWCAADRGRIPPRLLVAGGVAAMLPDADVLAFTLHIPYADAFGHRGASHSLLFAGVLAILAAVLAFFGSRQPWSALHSPGSRRPWAAPLCQPRLAPTEEAMARSGSSRPWSAVSCQPRLAPTKAGPTVATPLQAAAFVFVCAASHPLLDAMTSGGLGVALAWPWSEQRFFAPWRPIRVSPFAPQFFSARGMATLLSELRWVWLPLAGAVVAWKLIQPAPAAPRDPS</sequence>
<dbReference type="PANTHER" id="PTHR35531:SF1">
    <property type="entry name" value="INNER MEMBRANE PROTEIN YBCI-RELATED"/>
    <property type="match status" value="1"/>
</dbReference>
<organism evidence="2 3">
    <name type="scientific">Stenotrophomonas maltophilia</name>
    <name type="common">Pseudomonas maltophilia</name>
    <name type="synonym">Xanthomonas maltophilia</name>
    <dbReference type="NCBI Taxonomy" id="40324"/>
    <lineage>
        <taxon>Bacteria</taxon>
        <taxon>Pseudomonadati</taxon>
        <taxon>Pseudomonadota</taxon>
        <taxon>Gammaproteobacteria</taxon>
        <taxon>Lysobacterales</taxon>
        <taxon>Lysobacteraceae</taxon>
        <taxon>Stenotrophomonas</taxon>
        <taxon>Stenotrophomonas maltophilia group</taxon>
    </lineage>
</organism>
<evidence type="ECO:0000313" key="2">
    <source>
        <dbReference type="EMBL" id="MBH1652262.1"/>
    </source>
</evidence>
<dbReference type="AlphaFoldDB" id="A0AA90ASE2"/>
<dbReference type="EMBL" id="JADUNP010000013">
    <property type="protein sequence ID" value="MBH1652262.1"/>
    <property type="molecule type" value="Genomic_DNA"/>
</dbReference>
<dbReference type="PANTHER" id="PTHR35531">
    <property type="entry name" value="INNER MEMBRANE PROTEIN YBCI-RELATED"/>
    <property type="match status" value="1"/>
</dbReference>
<keyword evidence="1" id="KW-0812">Transmembrane</keyword>
<dbReference type="Proteomes" id="UP000625930">
    <property type="component" value="Unassembled WGS sequence"/>
</dbReference>
<keyword evidence="2" id="KW-0378">Hydrolase</keyword>
<reference evidence="2" key="1">
    <citation type="submission" date="2020-11" db="EMBL/GenBank/DDBJ databases">
        <title>Enhanced detection system for hospital associated transmission using whole genome sequencing surveillance.</title>
        <authorList>
            <person name="Harrison L.H."/>
            <person name="Van Tyne D."/>
            <person name="Marsh J.W."/>
            <person name="Griffith M.P."/>
            <person name="Snyder D.J."/>
            <person name="Cooper V.S."/>
            <person name="Mustapha M."/>
        </authorList>
    </citation>
    <scope>NUCLEOTIDE SEQUENCE</scope>
    <source>
        <strain evidence="2">STEN00091</strain>
    </source>
</reference>
<gene>
    <name evidence="2" type="ORF">I5U67_08780</name>
</gene>
<evidence type="ECO:0000256" key="1">
    <source>
        <dbReference type="SAM" id="Phobius"/>
    </source>
</evidence>
<evidence type="ECO:0000313" key="3">
    <source>
        <dbReference type="Proteomes" id="UP000625930"/>
    </source>
</evidence>
<protein>
    <submittedName>
        <fullName evidence="2">Metal-dependent hydrolase</fullName>
    </submittedName>
</protein>
<dbReference type="GO" id="GO:0016787">
    <property type="term" value="F:hydrolase activity"/>
    <property type="evidence" value="ECO:0007669"/>
    <property type="project" value="UniProtKB-KW"/>
</dbReference>
<name>A0AA90ASE2_STEMA</name>
<dbReference type="InterPro" id="IPR007404">
    <property type="entry name" value="YdjM-like"/>
</dbReference>
<dbReference type="Pfam" id="PF04307">
    <property type="entry name" value="YdjM"/>
    <property type="match status" value="1"/>
</dbReference>
<feature type="transmembrane region" description="Helical" evidence="1">
    <location>
        <begin position="63"/>
        <end position="81"/>
    </location>
</feature>
<keyword evidence="1" id="KW-1133">Transmembrane helix</keyword>
<proteinExistence type="predicted"/>